<keyword evidence="2" id="KW-0677">Repeat</keyword>
<dbReference type="PROSITE" id="PS51450">
    <property type="entry name" value="LRR"/>
    <property type="match status" value="1"/>
</dbReference>
<dbReference type="Gene3D" id="3.80.10.10">
    <property type="entry name" value="Ribonuclease Inhibitor"/>
    <property type="match status" value="1"/>
</dbReference>
<proteinExistence type="predicted"/>
<keyword evidence="3" id="KW-0175">Coiled coil</keyword>
<feature type="region of interest" description="Disordered" evidence="4">
    <location>
        <begin position="570"/>
        <end position="616"/>
    </location>
</feature>
<evidence type="ECO:0000256" key="2">
    <source>
        <dbReference type="ARBA" id="ARBA00022737"/>
    </source>
</evidence>
<accession>A0A3B3ZQS6</accession>
<dbReference type="PANTHER" id="PTHR48051:SF47">
    <property type="entry name" value="LEUCINE RICH REPEAT AND STERILE ALPHA MOTIF CONTAINING 1"/>
    <property type="match status" value="1"/>
</dbReference>
<reference evidence="5" key="1">
    <citation type="submission" date="2025-08" db="UniProtKB">
        <authorList>
            <consortium name="Ensembl"/>
        </authorList>
    </citation>
    <scope>IDENTIFICATION</scope>
</reference>
<evidence type="ECO:0000313" key="5">
    <source>
        <dbReference type="Ensembl" id="ENSPMGP00000006854.1"/>
    </source>
</evidence>
<dbReference type="Proteomes" id="UP000261520">
    <property type="component" value="Unplaced"/>
</dbReference>
<dbReference type="Ensembl" id="ENSPMGT00000007289.1">
    <property type="protein sequence ID" value="ENSPMGP00000006854.1"/>
    <property type="gene ID" value="ENSPMGG00000005725.1"/>
</dbReference>
<keyword evidence="1" id="KW-0433">Leucine-rich repeat</keyword>
<evidence type="ECO:0000256" key="4">
    <source>
        <dbReference type="SAM" id="MobiDB-lite"/>
    </source>
</evidence>
<dbReference type="SMART" id="SM00364">
    <property type="entry name" value="LRR_BAC"/>
    <property type="match status" value="3"/>
</dbReference>
<keyword evidence="6" id="KW-1185">Reference proteome</keyword>
<sequence>MPLFFRKKKPSEDAKKRLEYLLCRSKEPGADDILDISSCELSECAVVLHCSSFFILWISSFITMCIMSFKVLDLHENRLASLPDDIGKLTSLQILNLEKNQLRMLPDSIGELRFLQTLNLKGNYLSELPSSVGSLSSLRTLDVSDNHVTRLPKTVALIRTLESFTLDAAKMIYPPDPVCREGTECIQRFLCSELGEEYCPPSQYLLPVLENDSVRDNTDCLDGQEEAWQAKFSDYEKRKEQKHQERLAFEQHLEEKHKEHTQLLLLNNSLKENILNSVRQEQEKIDEGLTQQQRAQEAERLLVLEKVRQAEDDITSRIDNMLTDNTRIRMEHLTAITQEEANSLRKREVAAAMQKMLSDSCAVRLLQKESDYRRQNLVSEAYRSMETMDRKFDKMLSLQVLDKSKAIAQILQEEEMQKAAFQALQLQKDSVHGYIRNQINLIEAELMQLTKLEVKRRNLDAENLQEVLVQQREALGDLLQQLLKQKDQREQELRQILIELDQKSESSQQNYWMIQYQRLLDAKPISLRMQEAGVEIELVNLLCRLSVQHYLPILAHHRITTKALREMTPADLKKEEAGPSAPSPSPSPVLSNRSPIHYPSPPLTPGTPVTPSAPSPVDGPGSSECVVCMETGVSFYYSLTVCIYNLNTIEVLLGIQYVVCKFKKVFCFFSSRRSSPSHVSRHYFSEDSSFP</sequence>
<reference evidence="5" key="2">
    <citation type="submission" date="2025-09" db="UniProtKB">
        <authorList>
            <consortium name="Ensembl"/>
        </authorList>
    </citation>
    <scope>IDENTIFICATION</scope>
</reference>
<dbReference type="GO" id="GO:0005737">
    <property type="term" value="C:cytoplasm"/>
    <property type="evidence" value="ECO:0007669"/>
    <property type="project" value="TreeGrafter"/>
</dbReference>
<name>A0A3B3ZQS6_9GOBI</name>
<organism evidence="5 6">
    <name type="scientific">Periophthalmus magnuspinnatus</name>
    <dbReference type="NCBI Taxonomy" id="409849"/>
    <lineage>
        <taxon>Eukaryota</taxon>
        <taxon>Metazoa</taxon>
        <taxon>Chordata</taxon>
        <taxon>Craniata</taxon>
        <taxon>Vertebrata</taxon>
        <taxon>Euteleostomi</taxon>
        <taxon>Actinopterygii</taxon>
        <taxon>Neopterygii</taxon>
        <taxon>Teleostei</taxon>
        <taxon>Neoteleostei</taxon>
        <taxon>Acanthomorphata</taxon>
        <taxon>Gobiaria</taxon>
        <taxon>Gobiiformes</taxon>
        <taxon>Gobioidei</taxon>
        <taxon>Gobiidae</taxon>
        <taxon>Oxudercinae</taxon>
        <taxon>Periophthalmus</taxon>
    </lineage>
</organism>
<evidence type="ECO:0000256" key="1">
    <source>
        <dbReference type="ARBA" id="ARBA00022614"/>
    </source>
</evidence>
<feature type="coiled-coil region" evidence="3">
    <location>
        <begin position="442"/>
        <end position="503"/>
    </location>
</feature>
<protein>
    <submittedName>
        <fullName evidence="5">Uncharacterized protein</fullName>
    </submittedName>
</protein>
<dbReference type="Pfam" id="PF13855">
    <property type="entry name" value="LRR_8"/>
    <property type="match status" value="1"/>
</dbReference>
<dbReference type="STRING" id="409849.ENSPMGP00000006854"/>
<dbReference type="InterPro" id="IPR032675">
    <property type="entry name" value="LRR_dom_sf"/>
</dbReference>
<evidence type="ECO:0000256" key="3">
    <source>
        <dbReference type="SAM" id="Coils"/>
    </source>
</evidence>
<dbReference type="PANTHER" id="PTHR48051">
    <property type="match status" value="1"/>
</dbReference>
<dbReference type="InterPro" id="IPR001611">
    <property type="entry name" value="Leu-rich_rpt"/>
</dbReference>
<dbReference type="SUPFAM" id="SSF52058">
    <property type="entry name" value="L domain-like"/>
    <property type="match status" value="1"/>
</dbReference>
<dbReference type="AlphaFoldDB" id="A0A3B3ZQS6"/>
<dbReference type="SMART" id="SM00369">
    <property type="entry name" value="LRR_TYP"/>
    <property type="match status" value="4"/>
</dbReference>
<dbReference type="InterPro" id="IPR003591">
    <property type="entry name" value="Leu-rich_rpt_typical-subtyp"/>
</dbReference>
<dbReference type="InterPro" id="IPR050216">
    <property type="entry name" value="LRR_domain-containing"/>
</dbReference>
<evidence type="ECO:0000313" key="6">
    <source>
        <dbReference type="Proteomes" id="UP000261520"/>
    </source>
</evidence>